<gene>
    <name evidence="7" type="ORF">RRF57_006034</name>
</gene>
<dbReference type="AlphaFoldDB" id="A0AAN7UYU1"/>
<dbReference type="InterPro" id="IPR050364">
    <property type="entry name" value="Cytochrome_P450_fung"/>
</dbReference>
<evidence type="ECO:0000256" key="5">
    <source>
        <dbReference type="ARBA" id="ARBA00023033"/>
    </source>
</evidence>
<dbReference type="EMBL" id="JAWHQM010000015">
    <property type="protein sequence ID" value="KAK5630319.1"/>
    <property type="molecule type" value="Genomic_DNA"/>
</dbReference>
<keyword evidence="8" id="KW-1185">Reference proteome</keyword>
<dbReference type="GO" id="GO:0005506">
    <property type="term" value="F:iron ion binding"/>
    <property type="evidence" value="ECO:0007669"/>
    <property type="project" value="InterPro"/>
</dbReference>
<proteinExistence type="inferred from homology"/>
<dbReference type="SUPFAM" id="SSF48264">
    <property type="entry name" value="Cytochrome P450"/>
    <property type="match status" value="1"/>
</dbReference>
<evidence type="ECO:0000256" key="1">
    <source>
        <dbReference type="ARBA" id="ARBA00010617"/>
    </source>
</evidence>
<evidence type="ECO:0000256" key="6">
    <source>
        <dbReference type="SAM" id="SignalP"/>
    </source>
</evidence>
<dbReference type="GO" id="GO:0004497">
    <property type="term" value="F:monooxygenase activity"/>
    <property type="evidence" value="ECO:0007669"/>
    <property type="project" value="UniProtKB-KW"/>
</dbReference>
<sequence>MHVLFNLLLLSLGPITLTPYLLGVGSGPTGYPPGPPTIPLIGNLHQIPKSKRHLQFEKWAKQYGPI</sequence>
<dbReference type="Gene3D" id="1.10.630.10">
    <property type="entry name" value="Cytochrome P450"/>
    <property type="match status" value="1"/>
</dbReference>
<organism evidence="7 8">
    <name type="scientific">Xylaria bambusicola</name>
    <dbReference type="NCBI Taxonomy" id="326684"/>
    <lineage>
        <taxon>Eukaryota</taxon>
        <taxon>Fungi</taxon>
        <taxon>Dikarya</taxon>
        <taxon>Ascomycota</taxon>
        <taxon>Pezizomycotina</taxon>
        <taxon>Sordariomycetes</taxon>
        <taxon>Xylariomycetidae</taxon>
        <taxon>Xylariales</taxon>
        <taxon>Xylariaceae</taxon>
        <taxon>Xylaria</taxon>
    </lineage>
</organism>
<keyword evidence="4" id="KW-0408">Iron</keyword>
<feature type="signal peptide" evidence="6">
    <location>
        <begin position="1"/>
        <end position="23"/>
    </location>
</feature>
<evidence type="ECO:0000256" key="4">
    <source>
        <dbReference type="ARBA" id="ARBA00023004"/>
    </source>
</evidence>
<reference evidence="7 8" key="1">
    <citation type="submission" date="2023-10" db="EMBL/GenBank/DDBJ databases">
        <title>Draft genome sequence of Xylaria bambusicola isolate GMP-LS, the root and basal stem rot pathogen of sugarcane in Indonesia.</title>
        <authorList>
            <person name="Selvaraj P."/>
            <person name="Muralishankar V."/>
            <person name="Muruganantham S."/>
            <person name="Sp S."/>
            <person name="Haryani S."/>
            <person name="Lau K.J.X."/>
            <person name="Naqvi N.I."/>
        </authorList>
    </citation>
    <scope>NUCLEOTIDE SEQUENCE [LARGE SCALE GENOMIC DNA]</scope>
    <source>
        <strain evidence="7">GMP-LS</strain>
    </source>
</reference>
<evidence type="ECO:0000313" key="8">
    <source>
        <dbReference type="Proteomes" id="UP001305414"/>
    </source>
</evidence>
<dbReference type="InterPro" id="IPR036396">
    <property type="entry name" value="Cyt_P450_sf"/>
</dbReference>
<keyword evidence="2" id="KW-0479">Metal-binding</keyword>
<dbReference type="PANTHER" id="PTHR46300:SF2">
    <property type="entry name" value="CYTOCHROME P450 MONOOXYGENASE ALNH-RELATED"/>
    <property type="match status" value="1"/>
</dbReference>
<dbReference type="GO" id="GO:0020037">
    <property type="term" value="F:heme binding"/>
    <property type="evidence" value="ECO:0007669"/>
    <property type="project" value="InterPro"/>
</dbReference>
<protein>
    <submittedName>
        <fullName evidence="7">Uncharacterized protein</fullName>
    </submittedName>
</protein>
<dbReference type="PANTHER" id="PTHR46300">
    <property type="entry name" value="P450, PUTATIVE (EUROFUNG)-RELATED-RELATED"/>
    <property type="match status" value="1"/>
</dbReference>
<comment type="similarity">
    <text evidence="1">Belongs to the cytochrome P450 family.</text>
</comment>
<evidence type="ECO:0000256" key="3">
    <source>
        <dbReference type="ARBA" id="ARBA00023002"/>
    </source>
</evidence>
<keyword evidence="6" id="KW-0732">Signal</keyword>
<keyword evidence="3" id="KW-0560">Oxidoreductase</keyword>
<dbReference type="GO" id="GO:0016705">
    <property type="term" value="F:oxidoreductase activity, acting on paired donors, with incorporation or reduction of molecular oxygen"/>
    <property type="evidence" value="ECO:0007669"/>
    <property type="project" value="InterPro"/>
</dbReference>
<dbReference type="Proteomes" id="UP001305414">
    <property type="component" value="Unassembled WGS sequence"/>
</dbReference>
<comment type="caution">
    <text evidence="7">The sequence shown here is derived from an EMBL/GenBank/DDBJ whole genome shotgun (WGS) entry which is preliminary data.</text>
</comment>
<feature type="chain" id="PRO_5042814932" evidence="6">
    <location>
        <begin position="24"/>
        <end position="66"/>
    </location>
</feature>
<keyword evidence="5" id="KW-0503">Monooxygenase</keyword>
<name>A0AAN7UYU1_9PEZI</name>
<evidence type="ECO:0000256" key="2">
    <source>
        <dbReference type="ARBA" id="ARBA00022723"/>
    </source>
</evidence>
<accession>A0AAN7UYU1</accession>
<evidence type="ECO:0000313" key="7">
    <source>
        <dbReference type="EMBL" id="KAK5630319.1"/>
    </source>
</evidence>